<keyword evidence="2" id="KW-1185">Reference proteome</keyword>
<sequence>MIGLPFPWLGLLGTTPDEPRPRADETYAGDRTVEAQVVAEVASFGKQLGILAEAVLEIADERQGAGVERLRSIVTRVETIKAHHARSLEDRAEEAFGALAAADPAAASRLLSSLERRLIPPESEPADRDDAAA</sequence>
<evidence type="ECO:0000313" key="2">
    <source>
        <dbReference type="Proteomes" id="UP000294547"/>
    </source>
</evidence>
<name>A0A4R6RJQ3_9HYPH</name>
<comment type="caution">
    <text evidence="1">The sequence shown here is derived from an EMBL/GenBank/DDBJ whole genome shotgun (WGS) entry which is preliminary data.</text>
</comment>
<dbReference type="AlphaFoldDB" id="A0A4R6RJQ3"/>
<reference evidence="1 2" key="1">
    <citation type="submission" date="2019-03" db="EMBL/GenBank/DDBJ databases">
        <title>Genomic Encyclopedia of Type Strains, Phase IV (KMG-IV): sequencing the most valuable type-strain genomes for metagenomic binning, comparative biology and taxonomic classification.</title>
        <authorList>
            <person name="Goeker M."/>
        </authorList>
    </citation>
    <scope>NUCLEOTIDE SEQUENCE [LARGE SCALE GENOMIC DNA]</scope>
    <source>
        <strain evidence="1 2">DSM 102969</strain>
    </source>
</reference>
<dbReference type="RefSeq" id="WP_126536835.1">
    <property type="nucleotide sequence ID" value="NZ_BSPM01000008.1"/>
</dbReference>
<gene>
    <name evidence="1" type="ORF">EDD54_0531</name>
</gene>
<dbReference type="OrthoDB" id="8020901at2"/>
<evidence type="ECO:0000313" key="1">
    <source>
        <dbReference type="EMBL" id="TDP86652.1"/>
    </source>
</evidence>
<protein>
    <submittedName>
        <fullName evidence="1">Uncharacterized protein</fullName>
    </submittedName>
</protein>
<dbReference type="Proteomes" id="UP000294547">
    <property type="component" value="Unassembled WGS sequence"/>
</dbReference>
<accession>A0A4R6RJQ3</accession>
<dbReference type="EMBL" id="SNXY01000006">
    <property type="protein sequence ID" value="TDP86652.1"/>
    <property type="molecule type" value="Genomic_DNA"/>
</dbReference>
<organism evidence="1 2">
    <name type="scientific">Oharaeibacter diazotrophicus</name>
    <dbReference type="NCBI Taxonomy" id="1920512"/>
    <lineage>
        <taxon>Bacteria</taxon>
        <taxon>Pseudomonadati</taxon>
        <taxon>Pseudomonadota</taxon>
        <taxon>Alphaproteobacteria</taxon>
        <taxon>Hyphomicrobiales</taxon>
        <taxon>Pleomorphomonadaceae</taxon>
        <taxon>Oharaeibacter</taxon>
    </lineage>
</organism>
<proteinExistence type="predicted"/>